<sequence length="110" mass="12278">MIKVALMVELLEEYRVVMARVREQLFLPRHMRPQLMRDLRSAASPSSSTASASFFLGEFTQKLRCQQISPNFDFDLHPWRLVRRIAVAASAGNGSVDISSIGGTVNISVV</sequence>
<gene>
    <name evidence="1" type="ORF">RJ639_001750</name>
</gene>
<organism evidence="1 2">
    <name type="scientific">Escallonia herrerae</name>
    <dbReference type="NCBI Taxonomy" id="1293975"/>
    <lineage>
        <taxon>Eukaryota</taxon>
        <taxon>Viridiplantae</taxon>
        <taxon>Streptophyta</taxon>
        <taxon>Embryophyta</taxon>
        <taxon>Tracheophyta</taxon>
        <taxon>Spermatophyta</taxon>
        <taxon>Magnoliopsida</taxon>
        <taxon>eudicotyledons</taxon>
        <taxon>Gunneridae</taxon>
        <taxon>Pentapetalae</taxon>
        <taxon>asterids</taxon>
        <taxon>campanulids</taxon>
        <taxon>Escalloniales</taxon>
        <taxon>Escalloniaceae</taxon>
        <taxon>Escallonia</taxon>
    </lineage>
</organism>
<proteinExistence type="predicted"/>
<evidence type="ECO:0000313" key="1">
    <source>
        <dbReference type="EMBL" id="KAK3042048.1"/>
    </source>
</evidence>
<comment type="caution">
    <text evidence="1">The sequence shown here is derived from an EMBL/GenBank/DDBJ whole genome shotgun (WGS) entry which is preliminary data.</text>
</comment>
<name>A0AA88X940_9ASTE</name>
<accession>A0AA88X940</accession>
<protein>
    <submittedName>
        <fullName evidence="1">Uncharacterized protein</fullName>
    </submittedName>
</protein>
<dbReference type="EMBL" id="JAVXUP010000024">
    <property type="protein sequence ID" value="KAK3042048.1"/>
    <property type="molecule type" value="Genomic_DNA"/>
</dbReference>
<dbReference type="AlphaFoldDB" id="A0AA88X940"/>
<keyword evidence="2" id="KW-1185">Reference proteome</keyword>
<evidence type="ECO:0000313" key="2">
    <source>
        <dbReference type="Proteomes" id="UP001188597"/>
    </source>
</evidence>
<dbReference type="Proteomes" id="UP001188597">
    <property type="component" value="Unassembled WGS sequence"/>
</dbReference>
<reference evidence="1" key="1">
    <citation type="submission" date="2022-12" db="EMBL/GenBank/DDBJ databases">
        <title>Draft genome assemblies for two species of Escallonia (Escalloniales).</title>
        <authorList>
            <person name="Chanderbali A."/>
            <person name="Dervinis C."/>
            <person name="Anghel I."/>
            <person name="Soltis D."/>
            <person name="Soltis P."/>
            <person name="Zapata F."/>
        </authorList>
    </citation>
    <scope>NUCLEOTIDE SEQUENCE</scope>
    <source>
        <strain evidence="1">UCBG64.0493</strain>
        <tissue evidence="1">Leaf</tissue>
    </source>
</reference>